<dbReference type="Pfam" id="PF04471">
    <property type="entry name" value="Mrr_cat"/>
    <property type="match status" value="1"/>
</dbReference>
<sequence>MLNTQEAQSASAGQSPLTVLPPTLRMASMPPPKKIVPFYDPDEFEEFVKEWVPALETRYTRVERHGGSGDHGIDVAGYLSQQKLDGEWHNYQCKRYSSALTWSIAVVEMRKMFVSAWAGHFAVPTRYVFVAPAISRALSRDLAKPTGSKAKFLAEFDTAKDKCVTVLTPVQRQEIRDLAAGTDFSMFECVDLDEMLELHSTTPHWAARFPHAQLSRGPEKIVPPEQHGEFESRYVQHLLDVYRERYPDTISNLEHVSGVAAADAHLKRQRVAFYAAESLRVFARDATTPEYFEQVMEDVYDIVVEVADCSHPDGWERHGAVMNAAGSVQLTPTILTPFVQPSTRKGICHHLANMDRLIWCRKGEK</sequence>
<feature type="compositionally biased region" description="Polar residues" evidence="1">
    <location>
        <begin position="1"/>
        <end position="17"/>
    </location>
</feature>
<feature type="region of interest" description="Disordered" evidence="1">
    <location>
        <begin position="1"/>
        <end position="23"/>
    </location>
</feature>
<proteinExistence type="predicted"/>
<evidence type="ECO:0000256" key="1">
    <source>
        <dbReference type="SAM" id="MobiDB-lite"/>
    </source>
</evidence>
<dbReference type="GO" id="GO:0004519">
    <property type="term" value="F:endonuclease activity"/>
    <property type="evidence" value="ECO:0007669"/>
    <property type="project" value="InterPro"/>
</dbReference>
<dbReference type="EMBL" id="BLAF01000008">
    <property type="protein sequence ID" value="GES18788.1"/>
    <property type="molecule type" value="Genomic_DNA"/>
</dbReference>
<dbReference type="InterPro" id="IPR011856">
    <property type="entry name" value="tRNA_endonuc-like_dom_sf"/>
</dbReference>
<keyword evidence="5" id="KW-1185">Reference proteome</keyword>
<evidence type="ECO:0000313" key="5">
    <source>
        <dbReference type="Proteomes" id="UP000377595"/>
    </source>
</evidence>
<evidence type="ECO:0000259" key="2">
    <source>
        <dbReference type="Pfam" id="PF04471"/>
    </source>
</evidence>
<dbReference type="GO" id="GO:0009307">
    <property type="term" value="P:DNA restriction-modification system"/>
    <property type="evidence" value="ECO:0007669"/>
    <property type="project" value="InterPro"/>
</dbReference>
<dbReference type="InterPro" id="IPR046914">
    <property type="entry name" value="ABC-3C_CTD6"/>
</dbReference>
<dbReference type="SUPFAM" id="SSF52980">
    <property type="entry name" value="Restriction endonuclease-like"/>
    <property type="match status" value="1"/>
</dbReference>
<name>A0A5M3XL04_9ACTN</name>
<feature type="domain" description="ABC-three component systems C-terminal" evidence="3">
    <location>
        <begin position="231"/>
        <end position="359"/>
    </location>
</feature>
<evidence type="ECO:0000259" key="3">
    <source>
        <dbReference type="Pfam" id="PF20282"/>
    </source>
</evidence>
<reference evidence="4 5" key="1">
    <citation type="submission" date="2019-10" db="EMBL/GenBank/DDBJ databases">
        <title>Whole genome shotgun sequence of Acrocarpospora pleiomorpha NBRC 16267.</title>
        <authorList>
            <person name="Ichikawa N."/>
            <person name="Kimura A."/>
            <person name="Kitahashi Y."/>
            <person name="Komaki H."/>
            <person name="Oguchi A."/>
        </authorList>
    </citation>
    <scope>NUCLEOTIDE SEQUENCE [LARGE SCALE GENOMIC DNA]</scope>
    <source>
        <strain evidence="4 5">NBRC 16267</strain>
    </source>
</reference>
<accession>A0A5M3XL04</accession>
<dbReference type="Gene3D" id="3.40.1350.10">
    <property type="match status" value="1"/>
</dbReference>
<dbReference type="InterPro" id="IPR011335">
    <property type="entry name" value="Restrct_endonuc-II-like"/>
</dbReference>
<dbReference type="Proteomes" id="UP000377595">
    <property type="component" value="Unassembled WGS sequence"/>
</dbReference>
<feature type="domain" description="Restriction endonuclease type IV Mrr" evidence="2">
    <location>
        <begin position="40"/>
        <end position="99"/>
    </location>
</feature>
<dbReference type="Pfam" id="PF20282">
    <property type="entry name" value="CTD6"/>
    <property type="match status" value="1"/>
</dbReference>
<dbReference type="AlphaFoldDB" id="A0A5M3XL04"/>
<evidence type="ECO:0000313" key="4">
    <source>
        <dbReference type="EMBL" id="GES18788.1"/>
    </source>
</evidence>
<dbReference type="InterPro" id="IPR007560">
    <property type="entry name" value="Restrct_endonuc_IV_Mrr"/>
</dbReference>
<protein>
    <submittedName>
        <fullName evidence="4">Uncharacterized protein</fullName>
    </submittedName>
</protein>
<gene>
    <name evidence="4" type="ORF">Aple_016830</name>
</gene>
<comment type="caution">
    <text evidence="4">The sequence shown here is derived from an EMBL/GenBank/DDBJ whole genome shotgun (WGS) entry which is preliminary data.</text>
</comment>
<organism evidence="4 5">
    <name type="scientific">Acrocarpospora pleiomorpha</name>
    <dbReference type="NCBI Taxonomy" id="90975"/>
    <lineage>
        <taxon>Bacteria</taxon>
        <taxon>Bacillati</taxon>
        <taxon>Actinomycetota</taxon>
        <taxon>Actinomycetes</taxon>
        <taxon>Streptosporangiales</taxon>
        <taxon>Streptosporangiaceae</taxon>
        <taxon>Acrocarpospora</taxon>
    </lineage>
</organism>
<dbReference type="RefSeq" id="WP_218038185.1">
    <property type="nucleotide sequence ID" value="NZ_BAAAHM010000012.1"/>
</dbReference>
<dbReference type="GO" id="GO:0003677">
    <property type="term" value="F:DNA binding"/>
    <property type="evidence" value="ECO:0007669"/>
    <property type="project" value="InterPro"/>
</dbReference>